<feature type="transmembrane region" description="Helical" evidence="7">
    <location>
        <begin position="595"/>
        <end position="616"/>
    </location>
</feature>
<dbReference type="PANTHER" id="PTHR20661:SF0">
    <property type="entry name" value="PHOSPHATIDYLINOSITOL-GLYCAN BIOSYNTHESIS CLASS W PROTEIN"/>
    <property type="match status" value="1"/>
</dbReference>
<feature type="transmembrane region" description="Helical" evidence="7">
    <location>
        <begin position="791"/>
        <end position="813"/>
    </location>
</feature>
<evidence type="ECO:0000256" key="6">
    <source>
        <dbReference type="PROSITE-ProRule" id="PRU00708"/>
    </source>
</evidence>
<gene>
    <name evidence="8" type="ORF">AT9943_LOCUS15934</name>
</gene>
<feature type="transmembrane region" description="Helical" evidence="7">
    <location>
        <begin position="477"/>
        <end position="496"/>
    </location>
</feature>
<feature type="transmembrane region" description="Helical" evidence="7">
    <location>
        <begin position="555"/>
        <end position="574"/>
    </location>
</feature>
<sequence length="918" mass="103578">MVRGLVNFTGLSTRLLNICVDSLCKFRKLEKAESLIIDGIRLGVDPDVVTYNTLISGYCRFVGIEEAYAVTRRMRDAGIRPDVATYNSLIAGAARRLMLDHVLYLFDEMLEWGIYPDLWSYNTLMCCYFKLGKHEEAFRVLYKDLQLAGLNPGPDTYNVLLDALCKCGYIDNALDLFKEMQSRFKPELMTYNILINGLCKSRRVGTAKWMLTELKKSGYTPNAVTYTTILKLYFKTRRIRRGLQLFLEMKREGYTYDGYAYFAVVSALIKTGRTKEAYEYMQELVRKGRRHDIVSYNTLLNLYFKDGNLDAVDDLLGEIERRGMKADEYTHTIIVNGLLRTGQTRRAEEHFVSMGEMGIGLNLVTCNCLVDGLCKAGHVDRAMRFFESMQVKDEYTYTSVVHNLCKDMRFVCASKLLLSCYSKGIKIPTSARRTVLSGLRMSGCYGEARKAKAEMKLTLTLNPNKHLKEQFVSNLDGSSILEIAALLTIVPLLVLLRYSIGFHCKIDNNGVKAVTSKKNDDEKIVISRNWKAAISLDFIFIVFPMLLFFTVLSEWVYHGTVLLSLLVLILSVTAKRSFSGLQRGQSLSFRASVSSYRVALMLITCLCILAVDFTIFPRRYAKTETYGTSLMDLGVGSFVLANAIVSRQARDVSSGNWITGAKATAPLLLLGFIRLVTTSGVDYQVHVTEYGVHWNFFFTLAAISILTSFVNIPAKYCGILGFAVLAGYQTWLLSGLNTYLLSDERGTDIISKNKEGVYSILGYWAMYLLGVHLGYRLFYGKHTKIRSTTSSIARVFLVSLLLWIVTILFDNYVERISRRTCNMPYVTWVLAQDLQALGIFMLSSYIPLNKLSSLEEAIDQNLLATFLLANLVTGMVNLTVDTIFASPFSSLLILTAYAFALSAIIGTIHFSGFRLKFW</sequence>
<evidence type="ECO:0000256" key="4">
    <source>
        <dbReference type="ARBA" id="ARBA00022989"/>
    </source>
</evidence>
<dbReference type="Pfam" id="PF13041">
    <property type="entry name" value="PPR_2"/>
    <property type="match status" value="5"/>
</dbReference>
<evidence type="ECO:0000256" key="2">
    <source>
        <dbReference type="ARBA" id="ARBA00022692"/>
    </source>
</evidence>
<dbReference type="PANTHER" id="PTHR20661">
    <property type="entry name" value="PHOSPHATIDYLINOSITOL-GLYCAN BIOSYNTHESIS CLASS W PROTEIN"/>
    <property type="match status" value="1"/>
</dbReference>
<feature type="transmembrane region" description="Helical" evidence="7">
    <location>
        <begin position="628"/>
        <end position="645"/>
    </location>
</feature>
<proteinExistence type="predicted"/>
<dbReference type="GO" id="GO:0008374">
    <property type="term" value="F:O-acyltransferase activity"/>
    <property type="evidence" value="ECO:0007669"/>
    <property type="project" value="UniProtKB-ARBA"/>
</dbReference>
<feature type="transmembrane region" description="Helical" evidence="7">
    <location>
        <begin position="760"/>
        <end position="779"/>
    </location>
</feature>
<keyword evidence="5 7" id="KW-0472">Membrane</keyword>
<protein>
    <submittedName>
        <fullName evidence="8">(thale cress) hypothetical protein</fullName>
    </submittedName>
</protein>
<keyword evidence="3" id="KW-0677">Repeat</keyword>
<dbReference type="SUPFAM" id="SSF48452">
    <property type="entry name" value="TPR-like"/>
    <property type="match status" value="1"/>
</dbReference>
<feature type="repeat" description="PPR" evidence="6">
    <location>
        <begin position="257"/>
        <end position="291"/>
    </location>
</feature>
<dbReference type="PROSITE" id="PS51375">
    <property type="entry name" value="PPR"/>
    <property type="match status" value="10"/>
</dbReference>
<dbReference type="GO" id="GO:0016020">
    <property type="term" value="C:membrane"/>
    <property type="evidence" value="ECO:0007669"/>
    <property type="project" value="UniProtKB-SubCell"/>
</dbReference>
<name>A0A7G2F5A0_ARATH</name>
<dbReference type="InterPro" id="IPR009447">
    <property type="entry name" value="PIGW/GWT1"/>
</dbReference>
<dbReference type="InterPro" id="IPR002885">
    <property type="entry name" value="PPR_rpt"/>
</dbReference>
<dbReference type="EMBL" id="LR881469">
    <property type="protein sequence ID" value="CAD5328277.1"/>
    <property type="molecule type" value="Genomic_DNA"/>
</dbReference>
<evidence type="ECO:0000256" key="3">
    <source>
        <dbReference type="ARBA" id="ARBA00022737"/>
    </source>
</evidence>
<feature type="repeat" description="PPR" evidence="6">
    <location>
        <begin position="327"/>
        <end position="361"/>
    </location>
</feature>
<dbReference type="GO" id="GO:0006506">
    <property type="term" value="P:GPI anchor biosynthetic process"/>
    <property type="evidence" value="ECO:0007669"/>
    <property type="project" value="InterPro"/>
</dbReference>
<dbReference type="InterPro" id="IPR011990">
    <property type="entry name" value="TPR-like_helical_dom_sf"/>
</dbReference>
<organism evidence="8 9">
    <name type="scientific">Arabidopsis thaliana</name>
    <name type="common">Mouse-ear cress</name>
    <dbReference type="NCBI Taxonomy" id="3702"/>
    <lineage>
        <taxon>Eukaryota</taxon>
        <taxon>Viridiplantae</taxon>
        <taxon>Streptophyta</taxon>
        <taxon>Embryophyta</taxon>
        <taxon>Tracheophyta</taxon>
        <taxon>Spermatophyta</taxon>
        <taxon>Magnoliopsida</taxon>
        <taxon>eudicotyledons</taxon>
        <taxon>Gunneridae</taxon>
        <taxon>Pentapetalae</taxon>
        <taxon>rosids</taxon>
        <taxon>malvids</taxon>
        <taxon>Brassicales</taxon>
        <taxon>Brassicaceae</taxon>
        <taxon>Camelineae</taxon>
        <taxon>Arabidopsis</taxon>
    </lineage>
</organism>
<dbReference type="Proteomes" id="UP000516314">
    <property type="component" value="Chromosome 4"/>
</dbReference>
<dbReference type="Pfam" id="PF01535">
    <property type="entry name" value="PPR"/>
    <property type="match status" value="2"/>
</dbReference>
<accession>A0A7G2F5A0</accession>
<feature type="transmembrane region" description="Helical" evidence="7">
    <location>
        <begin position="892"/>
        <end position="913"/>
    </location>
</feature>
<dbReference type="Gene3D" id="1.25.40.10">
    <property type="entry name" value="Tetratricopeptide repeat domain"/>
    <property type="match status" value="4"/>
</dbReference>
<feature type="transmembrane region" description="Helical" evidence="7">
    <location>
        <begin position="860"/>
        <end position="880"/>
    </location>
</feature>
<feature type="transmembrane region" description="Helical" evidence="7">
    <location>
        <begin position="692"/>
        <end position="712"/>
    </location>
</feature>
<evidence type="ECO:0000256" key="5">
    <source>
        <dbReference type="ARBA" id="ARBA00023136"/>
    </source>
</evidence>
<feature type="repeat" description="PPR" evidence="6">
    <location>
        <begin position="362"/>
        <end position="392"/>
    </location>
</feature>
<feature type="repeat" description="PPR" evidence="6">
    <location>
        <begin position="187"/>
        <end position="221"/>
    </location>
</feature>
<feature type="transmembrane region" description="Helical" evidence="7">
    <location>
        <begin position="532"/>
        <end position="549"/>
    </location>
</feature>
<feature type="transmembrane region" description="Helical" evidence="7">
    <location>
        <begin position="719"/>
        <end position="740"/>
    </location>
</feature>
<keyword evidence="2 7" id="KW-0812">Transmembrane</keyword>
<keyword evidence="4 7" id="KW-1133">Transmembrane helix</keyword>
<feature type="repeat" description="PPR" evidence="6">
    <location>
        <begin position="117"/>
        <end position="152"/>
    </location>
</feature>
<feature type="repeat" description="PPR" evidence="6">
    <location>
        <begin position="153"/>
        <end position="183"/>
    </location>
</feature>
<evidence type="ECO:0000313" key="9">
    <source>
        <dbReference type="Proteomes" id="UP000516314"/>
    </source>
</evidence>
<feature type="repeat" description="PPR" evidence="6">
    <location>
        <begin position="47"/>
        <end position="81"/>
    </location>
</feature>
<dbReference type="AlphaFoldDB" id="A0A7G2F5A0"/>
<dbReference type="Pfam" id="PF06423">
    <property type="entry name" value="GWT1"/>
    <property type="match status" value="1"/>
</dbReference>
<comment type="subcellular location">
    <subcellularLocation>
        <location evidence="1">Membrane</location>
        <topology evidence="1">Multi-pass membrane protein</topology>
    </subcellularLocation>
</comment>
<feature type="repeat" description="PPR" evidence="6">
    <location>
        <begin position="222"/>
        <end position="256"/>
    </location>
</feature>
<evidence type="ECO:0000256" key="1">
    <source>
        <dbReference type="ARBA" id="ARBA00004141"/>
    </source>
</evidence>
<reference evidence="8 9" key="1">
    <citation type="submission" date="2020-09" db="EMBL/GenBank/DDBJ databases">
        <authorList>
            <person name="Ashkenazy H."/>
        </authorList>
    </citation>
    <scope>NUCLEOTIDE SEQUENCE [LARGE SCALE GENOMIC DNA]</scope>
    <source>
        <strain evidence="9">cv. Cdm-0</strain>
    </source>
</reference>
<evidence type="ECO:0000256" key="7">
    <source>
        <dbReference type="SAM" id="Phobius"/>
    </source>
</evidence>
<feature type="repeat" description="PPR" evidence="6">
    <location>
        <begin position="82"/>
        <end position="116"/>
    </location>
</feature>
<feature type="transmembrane region" description="Helical" evidence="7">
    <location>
        <begin position="825"/>
        <end position="848"/>
    </location>
</feature>
<feature type="repeat" description="PPR" evidence="6">
    <location>
        <begin position="292"/>
        <end position="326"/>
    </location>
</feature>
<feature type="transmembrane region" description="Helical" evidence="7">
    <location>
        <begin position="657"/>
        <end position="677"/>
    </location>
</feature>
<evidence type="ECO:0000313" key="8">
    <source>
        <dbReference type="EMBL" id="CAD5328277.1"/>
    </source>
</evidence>
<dbReference type="NCBIfam" id="TIGR00756">
    <property type="entry name" value="PPR"/>
    <property type="match status" value="8"/>
</dbReference>